<evidence type="ECO:0000256" key="3">
    <source>
        <dbReference type="ARBA" id="ARBA00023002"/>
    </source>
</evidence>
<dbReference type="InterPro" id="IPR002347">
    <property type="entry name" value="SDR_fam"/>
</dbReference>
<sequence>MPFPYRKVLVLGATSGIGRALASRFVAEGSRVVVVGRRQDRLDDFVAQHGADKAAGFQFDLSRIPDLPAFAARVGAAHPDLDCVLVNQGVQRILDFSKPDTVAMDEVAAEMTVNYLSAVALTRAFLPLLQQKSAPTTLMYTSSGLALVPLSRVPNYCASKAALHAFIQCLRDQLSGSAVNVVELFPPLVQSELHDDQPGVSNGRSWGMPVDDYVEQTISGLKQGKLDVPVGTSVLSYDKVEAARSEARQGLLSALAKSS</sequence>
<comment type="caution">
    <text evidence="4">The sequence shown here is derived from an EMBL/GenBank/DDBJ whole genome shotgun (WGS) entry which is preliminary data.</text>
</comment>
<dbReference type="Proteomes" id="UP000774617">
    <property type="component" value="Unassembled WGS sequence"/>
</dbReference>
<dbReference type="SUPFAM" id="SSF51735">
    <property type="entry name" value="NAD(P)-binding Rossmann-fold domains"/>
    <property type="match status" value="1"/>
</dbReference>
<keyword evidence="3" id="KW-0560">Oxidoreductase</keyword>
<evidence type="ECO:0000313" key="5">
    <source>
        <dbReference type="Proteomes" id="UP000774617"/>
    </source>
</evidence>
<evidence type="ECO:0000256" key="2">
    <source>
        <dbReference type="ARBA" id="ARBA00022857"/>
    </source>
</evidence>
<protein>
    <recommendedName>
        <fullName evidence="6">Short-chain dehydrogenase/reductase SDR</fullName>
    </recommendedName>
</protein>
<name>A0ABQ8G3M5_9PEZI</name>
<evidence type="ECO:0008006" key="6">
    <source>
        <dbReference type="Google" id="ProtNLM"/>
    </source>
</evidence>
<evidence type="ECO:0000256" key="1">
    <source>
        <dbReference type="ARBA" id="ARBA00006484"/>
    </source>
</evidence>
<dbReference type="EMBL" id="JAGTJR010000024">
    <property type="protein sequence ID" value="KAH7042829.1"/>
    <property type="molecule type" value="Genomic_DNA"/>
</dbReference>
<dbReference type="Gene3D" id="3.40.50.720">
    <property type="entry name" value="NAD(P)-binding Rossmann-like Domain"/>
    <property type="match status" value="1"/>
</dbReference>
<evidence type="ECO:0000313" key="4">
    <source>
        <dbReference type="EMBL" id="KAH7042829.1"/>
    </source>
</evidence>
<dbReference type="InterPro" id="IPR020904">
    <property type="entry name" value="Sc_DH/Rdtase_CS"/>
</dbReference>
<gene>
    <name evidence="4" type="ORF">B0J12DRAFT_202324</name>
</gene>
<comment type="similarity">
    <text evidence="1">Belongs to the short-chain dehydrogenases/reductases (SDR) family.</text>
</comment>
<dbReference type="PROSITE" id="PS00061">
    <property type="entry name" value="ADH_SHORT"/>
    <property type="match status" value="1"/>
</dbReference>
<keyword evidence="5" id="KW-1185">Reference proteome</keyword>
<keyword evidence="2" id="KW-0521">NADP</keyword>
<reference evidence="4 5" key="1">
    <citation type="journal article" date="2021" name="Nat. Commun.">
        <title>Genetic determinants of endophytism in the Arabidopsis root mycobiome.</title>
        <authorList>
            <person name="Mesny F."/>
            <person name="Miyauchi S."/>
            <person name="Thiergart T."/>
            <person name="Pickel B."/>
            <person name="Atanasova L."/>
            <person name="Karlsson M."/>
            <person name="Huettel B."/>
            <person name="Barry K.W."/>
            <person name="Haridas S."/>
            <person name="Chen C."/>
            <person name="Bauer D."/>
            <person name="Andreopoulos W."/>
            <person name="Pangilinan J."/>
            <person name="LaButti K."/>
            <person name="Riley R."/>
            <person name="Lipzen A."/>
            <person name="Clum A."/>
            <person name="Drula E."/>
            <person name="Henrissat B."/>
            <person name="Kohler A."/>
            <person name="Grigoriev I.V."/>
            <person name="Martin F.M."/>
            <person name="Hacquard S."/>
        </authorList>
    </citation>
    <scope>NUCLEOTIDE SEQUENCE [LARGE SCALE GENOMIC DNA]</scope>
    <source>
        <strain evidence="4 5">MPI-SDFR-AT-0080</strain>
    </source>
</reference>
<dbReference type="PANTHER" id="PTHR43669">
    <property type="entry name" value="5-KETO-D-GLUCONATE 5-REDUCTASE"/>
    <property type="match status" value="1"/>
</dbReference>
<accession>A0ABQ8G3M5</accession>
<dbReference type="Pfam" id="PF00106">
    <property type="entry name" value="adh_short"/>
    <property type="match status" value="1"/>
</dbReference>
<dbReference type="PRINTS" id="PR00081">
    <property type="entry name" value="GDHRDH"/>
</dbReference>
<dbReference type="InterPro" id="IPR036291">
    <property type="entry name" value="NAD(P)-bd_dom_sf"/>
</dbReference>
<organism evidence="4 5">
    <name type="scientific">Macrophomina phaseolina</name>
    <dbReference type="NCBI Taxonomy" id="35725"/>
    <lineage>
        <taxon>Eukaryota</taxon>
        <taxon>Fungi</taxon>
        <taxon>Dikarya</taxon>
        <taxon>Ascomycota</taxon>
        <taxon>Pezizomycotina</taxon>
        <taxon>Dothideomycetes</taxon>
        <taxon>Dothideomycetes incertae sedis</taxon>
        <taxon>Botryosphaeriales</taxon>
        <taxon>Botryosphaeriaceae</taxon>
        <taxon>Macrophomina</taxon>
    </lineage>
</organism>
<dbReference type="PANTHER" id="PTHR43669:SF11">
    <property type="entry name" value="SHORT-CHAIN DEHYDROGENASE_OXIDOREDUCTASE"/>
    <property type="match status" value="1"/>
</dbReference>
<proteinExistence type="inferred from homology"/>